<dbReference type="KEGG" id="ssan:NX02_05555"/>
<dbReference type="AlphaFoldDB" id="W0A925"/>
<keyword evidence="2" id="KW-1185">Reference proteome</keyword>
<accession>W0A925</accession>
<dbReference type="eggNOG" id="COG2755">
    <property type="taxonomic scope" value="Bacteria"/>
</dbReference>
<reference evidence="1 2" key="1">
    <citation type="submission" date="2013-07" db="EMBL/GenBank/DDBJ databases">
        <title>Completed genome of Sphingomonas sanxanigenens NX02.</title>
        <authorList>
            <person name="Ma T."/>
            <person name="Huang H."/>
            <person name="Wu M."/>
            <person name="Li X."/>
            <person name="Li G."/>
        </authorList>
    </citation>
    <scope>NUCLEOTIDE SEQUENCE [LARGE SCALE GENOMIC DNA]</scope>
    <source>
        <strain evidence="1 2">NX02</strain>
    </source>
</reference>
<gene>
    <name evidence="1" type="ORF">NX02_05555</name>
</gene>
<protein>
    <recommendedName>
        <fullName evidence="3">SGNH hydrolase-type esterase domain-containing protein</fullName>
    </recommendedName>
</protein>
<dbReference type="STRING" id="1123269.NX02_05555"/>
<dbReference type="PATRIC" id="fig|1123269.5.peg.1072"/>
<organism evidence="1 2">
    <name type="scientific">Sphingomonas sanxanigenens DSM 19645 = NX02</name>
    <dbReference type="NCBI Taxonomy" id="1123269"/>
    <lineage>
        <taxon>Bacteria</taxon>
        <taxon>Pseudomonadati</taxon>
        <taxon>Pseudomonadota</taxon>
        <taxon>Alphaproteobacteria</taxon>
        <taxon>Sphingomonadales</taxon>
        <taxon>Sphingomonadaceae</taxon>
        <taxon>Sphingomonas</taxon>
    </lineage>
</organism>
<sequence length="297" mass="32160">MAGVGRSVLILGAAALAIVAGAEIALRMKAPVRTDSLPYYHADNRIGYIPLPNQSGTYRGGRWVLNDLSMGTERPFAPTAGRDILLVGDSIVFGGHISQPDKLGPQLEKALGGRVWPISAPSWAMQNELQYLRDHPQVVAGADRIVFVLNALDFGLPTSWKTDQKHPLPPPPRSLLWEASLRHVRRLTGIRPDPVPVHVPAAMRVAPRDIVADLTALVTAARKPIVLIFYPDQAQAAGSDACGFPLPAVARVPGIIVRCVKQDARWRPTYYADDIHPSLQGTRVLAGIIATTLDADR</sequence>
<dbReference type="HOGENOM" id="CLU_843871_0_0_5"/>
<evidence type="ECO:0000313" key="2">
    <source>
        <dbReference type="Proteomes" id="UP000018851"/>
    </source>
</evidence>
<evidence type="ECO:0000313" key="1">
    <source>
        <dbReference type="EMBL" id="AHE52848.1"/>
    </source>
</evidence>
<dbReference type="SUPFAM" id="SSF52266">
    <property type="entry name" value="SGNH hydrolase"/>
    <property type="match status" value="1"/>
</dbReference>
<dbReference type="Proteomes" id="UP000018851">
    <property type="component" value="Chromosome"/>
</dbReference>
<evidence type="ECO:0008006" key="3">
    <source>
        <dbReference type="Google" id="ProtNLM"/>
    </source>
</evidence>
<dbReference type="EMBL" id="CP006644">
    <property type="protein sequence ID" value="AHE52848.1"/>
    <property type="molecule type" value="Genomic_DNA"/>
</dbReference>
<proteinExistence type="predicted"/>
<name>W0A925_9SPHN</name>